<dbReference type="PANTHER" id="PTHR37534:SF23">
    <property type="entry name" value="ZN(II)2CYS6 TRANSCRIPTION FACTOR (EUROFUNG)"/>
    <property type="match status" value="1"/>
</dbReference>
<gene>
    <name evidence="5" type="ORF">BU16DRAFT_598341</name>
</gene>
<sequence>MASTGPSLSTHGTTNIAGDGQDGSWDPPPPPNRWDQPPTPPPPSQPAAKLRKRTKTGCLTCRKRRIKCGEERPICNNCIKSKRHCEGYNQRVIFKAPIGEWPNNQSTVNTLPYHSSLLPGTRPVFRQHQPPVQQQTQGPLSAIQPRPLTHFDFANPGSGPIPGLDPLNTGALGGLPQYQQDPSYAQQPLPSPHSHLPTPISAASYLPSPSHSNFPPQFASDGSQAYPGQQYPQQGHFQPVSYDTQAQDAKPAVSEAPYPPVAQPYQVGSDQFDYQQHPQAHQHPQHQQQHQTPPNVHEEHDPYLASNPPPRTNEYQQHQFIQHRPSLEQVGPRRDSHALPTPVDIGRGPYVPPPPQPDPRQSVHTHIAQIPQSVQLSYSDVAPDVKYVPQHTVPEQSSAASHIQQPFVPGLFTSGFASDHVSPTYALDEAAVEYEDDDYYDVQSDEEMDDAPEQEMISNRDFGMILRLHEESISDLSIRRYDTFIYEGILDFYRAEWVANPLRNPATARVFAHFVYATGPSMSIYERNPRNSSAMFSEGPVPSSQQSLWTYHLPMLALSHQGLLHAMLALSSLHIAKLQGAAVTPSYKHYAYSLKRLHHCLGHPTKRHLITTLATSLLLAFYEVFSADHVKWSSHLTGAKLLVVEIDFRGMTAEARRIKAEQAAYESSFAYQNPEMLMSQRKLSQGFQDLSTSPDENLVSTIIGKKLKYDDFSRVTDYDNESRGPSTTFPKQLDLAKYEMFQDLYWWYCRMDAFQSIVSGNKLIMDYNRWSDCPPRAPCGRADQCFGTHDHVILLLGRIADFASRDRERKIKQVEANGGQWRPMPGMPMGPPASASSGGPGQRGPPNVAPSPQTPGPPRGPPQGQGPPGGPPGGLPSGPPQPPPFYGMAPTRGPSAIPSSYALPTSQGPRIPSFSDPRPSPQSQSHDPSEPLDLSRAYNAALTNWSSIRAALFALEHSLGPSFQPLGPSHAPPLNTPFGPALQYRAYDIAIIWGMLHMCHIILLRAHPGMPPAAMQAAGVAGKATEWYAEQIGRLAAGILMPGADNTYEDDNLDYGPYGATGGAKPTPPLNPSVGAALIESTMPLFFAGIQYSASAHREWVVSRLLDIELRSGWATAGQIARGCETSWVRAFQAGRGPFYERRREQEVLQEERRGRVTEERYAERGFVVHYATRYTWASGILD</sequence>
<feature type="compositionally biased region" description="Polar residues" evidence="3">
    <location>
        <begin position="1"/>
        <end position="16"/>
    </location>
</feature>
<accession>A0A6A6QB93</accession>
<keyword evidence="2" id="KW-0539">Nucleus</keyword>
<dbReference type="InterPro" id="IPR021858">
    <property type="entry name" value="Fun_TF"/>
</dbReference>
<dbReference type="GO" id="GO:0045944">
    <property type="term" value="P:positive regulation of transcription by RNA polymerase II"/>
    <property type="evidence" value="ECO:0007669"/>
    <property type="project" value="TreeGrafter"/>
</dbReference>
<feature type="region of interest" description="Disordered" evidence="3">
    <location>
        <begin position="1"/>
        <end position="54"/>
    </location>
</feature>
<comment type="subcellular location">
    <subcellularLocation>
        <location evidence="1">Nucleus</location>
    </subcellularLocation>
</comment>
<dbReference type="Pfam" id="PF00172">
    <property type="entry name" value="Zn_clus"/>
    <property type="match status" value="1"/>
</dbReference>
<proteinExistence type="predicted"/>
<dbReference type="AlphaFoldDB" id="A0A6A6QB93"/>
<feature type="compositionally biased region" description="Polar residues" evidence="3">
    <location>
        <begin position="207"/>
        <end position="223"/>
    </location>
</feature>
<reference evidence="5" key="1">
    <citation type="journal article" date="2020" name="Stud. Mycol.">
        <title>101 Dothideomycetes genomes: a test case for predicting lifestyles and emergence of pathogens.</title>
        <authorList>
            <person name="Haridas S."/>
            <person name="Albert R."/>
            <person name="Binder M."/>
            <person name="Bloem J."/>
            <person name="Labutti K."/>
            <person name="Salamov A."/>
            <person name="Andreopoulos B."/>
            <person name="Baker S."/>
            <person name="Barry K."/>
            <person name="Bills G."/>
            <person name="Bluhm B."/>
            <person name="Cannon C."/>
            <person name="Castanera R."/>
            <person name="Culley D."/>
            <person name="Daum C."/>
            <person name="Ezra D."/>
            <person name="Gonzalez J."/>
            <person name="Henrissat B."/>
            <person name="Kuo A."/>
            <person name="Liang C."/>
            <person name="Lipzen A."/>
            <person name="Lutzoni F."/>
            <person name="Magnuson J."/>
            <person name="Mondo S."/>
            <person name="Nolan M."/>
            <person name="Ohm R."/>
            <person name="Pangilinan J."/>
            <person name="Park H.-J."/>
            <person name="Ramirez L."/>
            <person name="Alfaro M."/>
            <person name="Sun H."/>
            <person name="Tritt A."/>
            <person name="Yoshinaga Y."/>
            <person name="Zwiers L.-H."/>
            <person name="Turgeon B."/>
            <person name="Goodwin S."/>
            <person name="Spatafora J."/>
            <person name="Crous P."/>
            <person name="Grigoriev I."/>
        </authorList>
    </citation>
    <scope>NUCLEOTIDE SEQUENCE</scope>
    <source>
        <strain evidence="5">CBS 269.34</strain>
    </source>
</reference>
<feature type="domain" description="Zn(2)-C6 fungal-type" evidence="4">
    <location>
        <begin position="57"/>
        <end position="85"/>
    </location>
</feature>
<dbReference type="SMART" id="SM00066">
    <property type="entry name" value="GAL4"/>
    <property type="match status" value="1"/>
</dbReference>
<dbReference type="GO" id="GO:0008270">
    <property type="term" value="F:zinc ion binding"/>
    <property type="evidence" value="ECO:0007669"/>
    <property type="project" value="InterPro"/>
</dbReference>
<dbReference type="SUPFAM" id="SSF57701">
    <property type="entry name" value="Zn2/Cys6 DNA-binding domain"/>
    <property type="match status" value="1"/>
</dbReference>
<organism evidence="5 6">
    <name type="scientific">Lophium mytilinum</name>
    <dbReference type="NCBI Taxonomy" id="390894"/>
    <lineage>
        <taxon>Eukaryota</taxon>
        <taxon>Fungi</taxon>
        <taxon>Dikarya</taxon>
        <taxon>Ascomycota</taxon>
        <taxon>Pezizomycotina</taxon>
        <taxon>Dothideomycetes</taxon>
        <taxon>Pleosporomycetidae</taxon>
        <taxon>Mytilinidiales</taxon>
        <taxon>Mytilinidiaceae</taxon>
        <taxon>Lophium</taxon>
    </lineage>
</organism>
<dbReference type="PANTHER" id="PTHR37534">
    <property type="entry name" value="TRANSCRIPTIONAL ACTIVATOR PROTEIN UGA3"/>
    <property type="match status" value="1"/>
</dbReference>
<dbReference type="GO" id="GO:0000981">
    <property type="term" value="F:DNA-binding transcription factor activity, RNA polymerase II-specific"/>
    <property type="evidence" value="ECO:0007669"/>
    <property type="project" value="InterPro"/>
</dbReference>
<evidence type="ECO:0000313" key="5">
    <source>
        <dbReference type="EMBL" id="KAF2489349.1"/>
    </source>
</evidence>
<evidence type="ECO:0000256" key="2">
    <source>
        <dbReference type="ARBA" id="ARBA00023242"/>
    </source>
</evidence>
<dbReference type="PROSITE" id="PS00463">
    <property type="entry name" value="ZN2_CY6_FUNGAL_1"/>
    <property type="match status" value="1"/>
</dbReference>
<feature type="region of interest" description="Disordered" evidence="3">
    <location>
        <begin position="814"/>
        <end position="932"/>
    </location>
</feature>
<keyword evidence="6" id="KW-1185">Reference proteome</keyword>
<dbReference type="GO" id="GO:0000976">
    <property type="term" value="F:transcription cis-regulatory region binding"/>
    <property type="evidence" value="ECO:0007669"/>
    <property type="project" value="TreeGrafter"/>
</dbReference>
<feature type="compositionally biased region" description="Pro residues" evidence="3">
    <location>
        <begin position="26"/>
        <end position="45"/>
    </location>
</feature>
<dbReference type="CDD" id="cd00067">
    <property type="entry name" value="GAL4"/>
    <property type="match status" value="1"/>
</dbReference>
<evidence type="ECO:0000313" key="6">
    <source>
        <dbReference type="Proteomes" id="UP000799750"/>
    </source>
</evidence>
<dbReference type="EMBL" id="MU004199">
    <property type="protein sequence ID" value="KAF2489349.1"/>
    <property type="molecule type" value="Genomic_DNA"/>
</dbReference>
<dbReference type="Gene3D" id="4.10.240.10">
    <property type="entry name" value="Zn(2)-C6 fungal-type DNA-binding domain"/>
    <property type="match status" value="1"/>
</dbReference>
<dbReference type="Pfam" id="PF11951">
    <property type="entry name" value="Fungal_trans_2"/>
    <property type="match status" value="1"/>
</dbReference>
<feature type="region of interest" description="Disordered" evidence="3">
    <location>
        <begin position="152"/>
        <end position="347"/>
    </location>
</feature>
<name>A0A6A6QB93_9PEZI</name>
<feature type="compositionally biased region" description="Pro residues" evidence="3">
    <location>
        <begin position="847"/>
        <end position="885"/>
    </location>
</feature>
<dbReference type="PROSITE" id="PS50048">
    <property type="entry name" value="ZN2_CY6_FUNGAL_2"/>
    <property type="match status" value="1"/>
</dbReference>
<feature type="compositionally biased region" description="Low complexity" evidence="3">
    <location>
        <begin position="275"/>
        <end position="294"/>
    </location>
</feature>
<dbReference type="InterPro" id="IPR001138">
    <property type="entry name" value="Zn2Cys6_DnaBD"/>
</dbReference>
<dbReference type="Proteomes" id="UP000799750">
    <property type="component" value="Unassembled WGS sequence"/>
</dbReference>
<feature type="compositionally biased region" description="Low complexity" evidence="3">
    <location>
        <begin position="226"/>
        <end position="235"/>
    </location>
</feature>
<protein>
    <recommendedName>
        <fullName evidence="4">Zn(2)-C6 fungal-type domain-containing protein</fullName>
    </recommendedName>
</protein>
<evidence type="ECO:0000256" key="3">
    <source>
        <dbReference type="SAM" id="MobiDB-lite"/>
    </source>
</evidence>
<evidence type="ECO:0000256" key="1">
    <source>
        <dbReference type="ARBA" id="ARBA00004123"/>
    </source>
</evidence>
<dbReference type="GO" id="GO:0005634">
    <property type="term" value="C:nucleus"/>
    <property type="evidence" value="ECO:0007669"/>
    <property type="project" value="UniProtKB-SubCell"/>
</dbReference>
<feature type="compositionally biased region" description="Low complexity" evidence="3">
    <location>
        <begin position="186"/>
        <end position="197"/>
    </location>
</feature>
<dbReference type="OrthoDB" id="5391043at2759"/>
<dbReference type="InterPro" id="IPR036864">
    <property type="entry name" value="Zn2-C6_fun-type_DNA-bd_sf"/>
</dbReference>
<evidence type="ECO:0000259" key="4">
    <source>
        <dbReference type="PROSITE" id="PS50048"/>
    </source>
</evidence>